<feature type="compositionally biased region" description="Polar residues" evidence="1">
    <location>
        <begin position="678"/>
        <end position="688"/>
    </location>
</feature>
<feature type="compositionally biased region" description="Low complexity" evidence="1">
    <location>
        <begin position="696"/>
        <end position="719"/>
    </location>
</feature>
<dbReference type="GeneID" id="19302961"/>
<dbReference type="Proteomes" id="UP000030669">
    <property type="component" value="Unassembled WGS sequence"/>
</dbReference>
<dbReference type="OMA" id="CHKMAME"/>
<dbReference type="HOGENOM" id="CLU_289852_0_0_1"/>
<evidence type="ECO:0000313" key="2">
    <source>
        <dbReference type="EMBL" id="EPQ50137.1"/>
    </source>
</evidence>
<organism evidence="2 3">
    <name type="scientific">Gloeophyllum trabeum (strain ATCC 11539 / FP-39264 / Madison 617)</name>
    <name type="common">Brown rot fungus</name>
    <dbReference type="NCBI Taxonomy" id="670483"/>
    <lineage>
        <taxon>Eukaryota</taxon>
        <taxon>Fungi</taxon>
        <taxon>Dikarya</taxon>
        <taxon>Basidiomycota</taxon>
        <taxon>Agaricomycotina</taxon>
        <taxon>Agaricomycetes</taxon>
        <taxon>Gloeophyllales</taxon>
        <taxon>Gloeophyllaceae</taxon>
        <taxon>Gloeophyllum</taxon>
    </lineage>
</organism>
<dbReference type="RefSeq" id="XP_007871408.1">
    <property type="nucleotide sequence ID" value="XM_007873217.1"/>
</dbReference>
<dbReference type="KEGG" id="gtr:GLOTRDRAFT_134225"/>
<gene>
    <name evidence="2" type="ORF">GLOTRDRAFT_134225</name>
</gene>
<proteinExistence type="predicted"/>
<feature type="region of interest" description="Disordered" evidence="1">
    <location>
        <begin position="379"/>
        <end position="417"/>
    </location>
</feature>
<feature type="region of interest" description="Disordered" evidence="1">
    <location>
        <begin position="543"/>
        <end position="566"/>
    </location>
</feature>
<keyword evidence="3" id="KW-1185">Reference proteome</keyword>
<feature type="compositionally biased region" description="Low complexity" evidence="1">
    <location>
        <begin position="382"/>
        <end position="404"/>
    </location>
</feature>
<evidence type="ECO:0000256" key="1">
    <source>
        <dbReference type="SAM" id="MobiDB-lite"/>
    </source>
</evidence>
<reference evidence="2 3" key="1">
    <citation type="journal article" date="2012" name="Science">
        <title>The Paleozoic origin of enzymatic lignin decomposition reconstructed from 31 fungal genomes.</title>
        <authorList>
            <person name="Floudas D."/>
            <person name="Binder M."/>
            <person name="Riley R."/>
            <person name="Barry K."/>
            <person name="Blanchette R.A."/>
            <person name="Henrissat B."/>
            <person name="Martinez A.T."/>
            <person name="Otillar R."/>
            <person name="Spatafora J.W."/>
            <person name="Yadav J.S."/>
            <person name="Aerts A."/>
            <person name="Benoit I."/>
            <person name="Boyd A."/>
            <person name="Carlson A."/>
            <person name="Copeland A."/>
            <person name="Coutinho P.M."/>
            <person name="de Vries R.P."/>
            <person name="Ferreira P."/>
            <person name="Findley K."/>
            <person name="Foster B."/>
            <person name="Gaskell J."/>
            <person name="Glotzer D."/>
            <person name="Gorecki P."/>
            <person name="Heitman J."/>
            <person name="Hesse C."/>
            <person name="Hori C."/>
            <person name="Igarashi K."/>
            <person name="Jurgens J.A."/>
            <person name="Kallen N."/>
            <person name="Kersten P."/>
            <person name="Kohler A."/>
            <person name="Kuees U."/>
            <person name="Kumar T.K.A."/>
            <person name="Kuo A."/>
            <person name="LaButti K."/>
            <person name="Larrondo L.F."/>
            <person name="Lindquist E."/>
            <person name="Ling A."/>
            <person name="Lombard V."/>
            <person name="Lucas S."/>
            <person name="Lundell T."/>
            <person name="Martin R."/>
            <person name="McLaughlin D.J."/>
            <person name="Morgenstern I."/>
            <person name="Morin E."/>
            <person name="Murat C."/>
            <person name="Nagy L.G."/>
            <person name="Nolan M."/>
            <person name="Ohm R.A."/>
            <person name="Patyshakuliyeva A."/>
            <person name="Rokas A."/>
            <person name="Ruiz-Duenas F.J."/>
            <person name="Sabat G."/>
            <person name="Salamov A."/>
            <person name="Samejima M."/>
            <person name="Schmutz J."/>
            <person name="Slot J.C."/>
            <person name="St John F."/>
            <person name="Stenlid J."/>
            <person name="Sun H."/>
            <person name="Sun S."/>
            <person name="Syed K."/>
            <person name="Tsang A."/>
            <person name="Wiebenga A."/>
            <person name="Young D."/>
            <person name="Pisabarro A."/>
            <person name="Eastwood D.C."/>
            <person name="Martin F."/>
            <person name="Cullen D."/>
            <person name="Grigoriev I.V."/>
            <person name="Hibbett D.S."/>
        </authorList>
    </citation>
    <scope>NUCLEOTIDE SEQUENCE [LARGE SCALE GENOMIC DNA]</scope>
    <source>
        <strain evidence="2 3">ATCC 11539</strain>
    </source>
</reference>
<feature type="region of interest" description="Disordered" evidence="1">
    <location>
        <begin position="657"/>
        <end position="724"/>
    </location>
</feature>
<dbReference type="EMBL" id="KB469348">
    <property type="protein sequence ID" value="EPQ50137.1"/>
    <property type="molecule type" value="Genomic_DNA"/>
</dbReference>
<sequence>MLFATNSHPSPQLALPFALCGPLFPFPSFVFDCGESPLLKLYGRQTHAIPQPMPYVGEDTILRFQDAFGRDDQSLRRVYASSLRSLYPHLFFTYEPRPHNIFVTESGQVFTSPSSTYLPPIPRRLSDENIPTVQWFMSVQWSNNSFPWAAWTPTRLETSVPMYRVLSLPHNLPYECRNGKYFLKGDIVQHWQQLEECLFYSALKFMEGFTLPLTPLSGTYIVPTRYGYHNGYGTLSTLQRRVSLSRLAFLPLIGMLCWAYNIRGELMKRREGKLLLEHADLPASWLGILREQDWYLASVPRAGVIVDPLTCQWPNFIKTAVEKVPLWIAIPPSEDPARTMTDLQLSPAYMPYCPTLKCIELAIQRGGTLLWEHRQSLLHSGPSAPDEAASSESAPPQADASAAPTNEPEDEAEYEELASPLDKKIAGDAVEWFKRKERSVQEHLQKTTDRSLIAKHHNAMEMLKKGDYGPVKARYFELVKGRDGWIKKFYSARDAPDRWLSVVRRPQCLLFDPFEYAWYACEAVCPPPQTTAEIYDEIFRSDSGDEDDDGDYYPPPAPNVAQAAPPSQPDFNSLVAKTFPGLSLQAETFTVEPLSTILRSRYGIASHLLAGPPCSEPKAGFYVANCLSLGLTQGPEWMPPSPLVEFLSCFAPRKALSPHTPKQGQSSGIAATRHRSSASHPPTSLSHRPSSDRALLRATSSRSSHAPYDRNSPGRSAASRPPPRTFLESDLFSRDLTPFGHHFRIGSLDVWDARDPKRVPMRWYLLLDKGPGTSQWVIAVKDALTAVQCLRGFPSCSSSRDLAACLLQRGIAFQTLGRREIKSDYSPRPLPPRSETLGLGVREEGYSPDYCDFVAYVRARDRVFADHVVLRAAFLSGGLPWRMALDSRGHLDISLVVAGPLGHDGSYGLELRDQRYLYFDDGLSLPDMDALSGVYLIKDSQPAEERHMAWFPSIKHWLNSGVYVGYWSHRNEEWYRERVAVLETLANCRFEEGRYMVHQRDSHSGQAVVGEFKYPFPILTLKSWKTLLGNRKESREFEAAFQRAARDCVCQLLSQRQ</sequence>
<dbReference type="OrthoDB" id="3268696at2759"/>
<name>S7PRY6_GLOTA</name>
<dbReference type="AlphaFoldDB" id="S7PRY6"/>
<feature type="compositionally biased region" description="Polar residues" evidence="1">
    <location>
        <begin position="660"/>
        <end position="669"/>
    </location>
</feature>
<accession>S7PRY6</accession>
<dbReference type="STRING" id="670483.S7PRY6"/>
<feature type="compositionally biased region" description="Acidic residues" evidence="1">
    <location>
        <begin position="407"/>
        <end position="416"/>
    </location>
</feature>
<evidence type="ECO:0000313" key="3">
    <source>
        <dbReference type="Proteomes" id="UP000030669"/>
    </source>
</evidence>
<protein>
    <submittedName>
        <fullName evidence="2">Uncharacterized protein</fullName>
    </submittedName>
</protein>